<dbReference type="InterPro" id="IPR027417">
    <property type="entry name" value="P-loop_NTPase"/>
</dbReference>
<protein>
    <recommendedName>
        <fullName evidence="2">Helicase/UvrB N-terminal domain-containing protein</fullName>
    </recommendedName>
</protein>
<evidence type="ECO:0000313" key="3">
    <source>
        <dbReference type="EMBL" id="TXH87547.1"/>
    </source>
</evidence>
<reference evidence="3 4" key="1">
    <citation type="submission" date="2018-09" db="EMBL/GenBank/DDBJ databases">
        <title>Metagenome Assembled Genomes from an Advanced Water Purification Facility.</title>
        <authorList>
            <person name="Stamps B.W."/>
            <person name="Spear J.R."/>
        </authorList>
    </citation>
    <scope>NUCLEOTIDE SEQUENCE [LARGE SCALE GENOMIC DNA]</scope>
    <source>
        <strain evidence="3">Bin_27_1</strain>
    </source>
</reference>
<feature type="compositionally biased region" description="Basic and acidic residues" evidence="1">
    <location>
        <begin position="477"/>
        <end position="497"/>
    </location>
</feature>
<comment type="caution">
    <text evidence="3">The sequence shown here is derived from an EMBL/GenBank/DDBJ whole genome shotgun (WGS) entry which is preliminary data.</text>
</comment>
<feature type="domain" description="Helicase/UvrB N-terminal" evidence="2">
    <location>
        <begin position="15"/>
        <end position="217"/>
    </location>
</feature>
<evidence type="ECO:0000259" key="2">
    <source>
        <dbReference type="Pfam" id="PF04851"/>
    </source>
</evidence>
<dbReference type="SUPFAM" id="SSF52540">
    <property type="entry name" value="P-loop containing nucleoside triphosphate hydrolases"/>
    <property type="match status" value="1"/>
</dbReference>
<evidence type="ECO:0000313" key="4">
    <source>
        <dbReference type="Proteomes" id="UP000321192"/>
    </source>
</evidence>
<name>A0A5C7SVI4_THASP</name>
<dbReference type="GO" id="GO:0005524">
    <property type="term" value="F:ATP binding"/>
    <property type="evidence" value="ECO:0007669"/>
    <property type="project" value="InterPro"/>
</dbReference>
<organism evidence="3 4">
    <name type="scientific">Thauera aminoaromatica</name>
    <dbReference type="NCBI Taxonomy" id="164330"/>
    <lineage>
        <taxon>Bacteria</taxon>
        <taxon>Pseudomonadati</taxon>
        <taxon>Pseudomonadota</taxon>
        <taxon>Betaproteobacteria</taxon>
        <taxon>Rhodocyclales</taxon>
        <taxon>Zoogloeaceae</taxon>
        <taxon>Thauera</taxon>
    </lineage>
</organism>
<dbReference type="InterPro" id="IPR006935">
    <property type="entry name" value="Helicase/UvrB_N"/>
</dbReference>
<dbReference type="EMBL" id="SSFD01000085">
    <property type="protein sequence ID" value="TXH87547.1"/>
    <property type="molecule type" value="Genomic_DNA"/>
</dbReference>
<dbReference type="GO" id="GO:0016787">
    <property type="term" value="F:hydrolase activity"/>
    <property type="evidence" value="ECO:0007669"/>
    <property type="project" value="InterPro"/>
</dbReference>
<gene>
    <name evidence="3" type="ORF">E6Q80_06135</name>
</gene>
<accession>A0A5C7SVI4</accession>
<dbReference type="GO" id="GO:0003677">
    <property type="term" value="F:DNA binding"/>
    <property type="evidence" value="ECO:0007669"/>
    <property type="project" value="InterPro"/>
</dbReference>
<dbReference type="Pfam" id="PF04851">
    <property type="entry name" value="ResIII"/>
    <property type="match status" value="1"/>
</dbReference>
<proteinExistence type="predicted"/>
<dbReference type="Gene3D" id="3.40.50.300">
    <property type="entry name" value="P-loop containing nucleotide triphosphate hydrolases"/>
    <property type="match status" value="2"/>
</dbReference>
<evidence type="ECO:0000256" key="1">
    <source>
        <dbReference type="SAM" id="MobiDB-lite"/>
    </source>
</evidence>
<feature type="region of interest" description="Disordered" evidence="1">
    <location>
        <begin position="473"/>
        <end position="497"/>
    </location>
</feature>
<dbReference type="AlphaFoldDB" id="A0A5C7SVI4"/>
<dbReference type="Proteomes" id="UP000321192">
    <property type="component" value="Unassembled WGS sequence"/>
</dbReference>
<sequence>MVSISSLGNCRVSNIQLLEFQQVAANTIAERFSGLLNDPDAPTMTRQWDTFFYQALSALTGSGKTPILADTVSQMRAHLSGEPLVLWVAKNRVVVDQTLANFQAGGKYENLVEGFIVTRLSELRADGLNDAGTPRLLLATTGSFNQKDKGDGTLRVHKQADDTLPGPLWEALRARKVSSKRRPLIIVYDEGHNLTDQQTDLLLELEPDALLVASATMRTAPKLMRMIERLRDHGWTDETLITPVNSSDVVSAGLVKRQIVLGGFETSMEQTLQSMLEAFQALEQKTEDFGSPFRPKAIYVCQTNRSQDDGAMDNPAKPFAERRAAPIMIWRYLTETAGIDPDEIAVYCDLKFDKKYPRPDGFALFNGGDDDYALFKEGNYRHIIFNLTLQEGWDDPECCFAYIDKSMGSNVQIEQVIGRVLRQPGAQHYADPDLNSAEFFVRMDDRQAFTDILKLVQAKLSTDAPETKLTTYIGKGGRSDTRLEPKRSEKLPSVHADSEEAIEPIADAITALRDYRSDNVYTVGEGRYVRAIQAVGSGSAPIIEEETTEHSNPVLARFVLRRALQAQHPKAANVINWADPKFDARIEINSLAAQELRRAADELVGLYLDHTQLVCEEDNPHPVGPVLVRGEKLVRFNNALHEGYSDLNPDEEAVAHALDKTGHDWARNPSPGGFSIPLLDRGTTRNFYPDFLVWKNGTVFAIDPKGDPYLATDAGRKLLAIRNDSGQKIMIVRLITAGRWNNDTLKKIADDGYTAWTLTNTGKIRSRFKASVEEIVEVCLDDRF</sequence>